<sequence>MSVHTSGGPWPAVSNAAENNDRNARVSRISTRTSHGPSHARYSEEHGGRDEVMPEGEYTAQTSAASSNKDGKKKWYQYLGRGMYLDVRNRLPYYGSDWTDAWNYRVVPATLVLPGLAFSLDLIETTGEYGVQEVLLSTVGDSSFHPMEATSSEVINLQFMAAFVASVFGMQPLLISGVTGPITVFNKTIYTIFVTNGLALVTLVTPHLFNLFFRSSFSHRHVRRFAADYGMPITIIAASGLAYWGRFDRYVLVENMRLPTNAAFQPAGGRDWLVRFWQLPGKYVGIAFPFGFVLFILFYFDANVSSLIAQGSEFPLRKPPGFHWDFFLLGITTFIAGLLGVPAPNGLIPQAPMHTASLVVMGKDKRDEETSVQGESVEVRQEKAAGKTEELKEVPVSVVEQRVSNLVQGSICLVLMTGPFQTVLGQIPKGVLAGLFWYMGTDALWTSGVTAIFFFLIKDRHLTPADDPFHQVRKSRLWVWLLIELLGFAATFAITNTIAAIVSVFYVFLIYLDSMG</sequence>
<gene>
    <name evidence="1" type="ORF">QFC24_000637</name>
</gene>
<evidence type="ECO:0000313" key="1">
    <source>
        <dbReference type="EMBL" id="KAJ9128344.1"/>
    </source>
</evidence>
<comment type="caution">
    <text evidence="1">The sequence shown here is derived from an EMBL/GenBank/DDBJ whole genome shotgun (WGS) entry which is preliminary data.</text>
</comment>
<reference evidence="1" key="1">
    <citation type="submission" date="2023-04" db="EMBL/GenBank/DDBJ databases">
        <title>Draft Genome sequencing of Naganishia species isolated from polar environments using Oxford Nanopore Technology.</title>
        <authorList>
            <person name="Leo P."/>
            <person name="Venkateswaran K."/>
        </authorList>
    </citation>
    <scope>NUCLEOTIDE SEQUENCE</scope>
    <source>
        <strain evidence="1">DBVPG 5303</strain>
    </source>
</reference>
<name>A0ACC2XXH4_9TREE</name>
<proteinExistence type="predicted"/>
<keyword evidence="2" id="KW-1185">Reference proteome</keyword>
<evidence type="ECO:0000313" key="2">
    <source>
        <dbReference type="Proteomes" id="UP001234202"/>
    </source>
</evidence>
<accession>A0ACC2XXH4</accession>
<dbReference type="EMBL" id="JASBWV010000001">
    <property type="protein sequence ID" value="KAJ9128344.1"/>
    <property type="molecule type" value="Genomic_DNA"/>
</dbReference>
<dbReference type="Proteomes" id="UP001234202">
    <property type="component" value="Unassembled WGS sequence"/>
</dbReference>
<organism evidence="1 2">
    <name type="scientific">Naganishia onofrii</name>
    <dbReference type="NCBI Taxonomy" id="1851511"/>
    <lineage>
        <taxon>Eukaryota</taxon>
        <taxon>Fungi</taxon>
        <taxon>Dikarya</taxon>
        <taxon>Basidiomycota</taxon>
        <taxon>Agaricomycotina</taxon>
        <taxon>Tremellomycetes</taxon>
        <taxon>Filobasidiales</taxon>
        <taxon>Filobasidiaceae</taxon>
        <taxon>Naganishia</taxon>
    </lineage>
</organism>
<protein>
    <submittedName>
        <fullName evidence="1">Uncharacterized protein</fullName>
    </submittedName>
</protein>